<evidence type="ECO:0000259" key="3">
    <source>
        <dbReference type="Pfam" id="PF03732"/>
    </source>
</evidence>
<accession>A0A9W3CVQ1</accession>
<feature type="region of interest" description="Disordered" evidence="1">
    <location>
        <begin position="15"/>
        <end position="41"/>
    </location>
</feature>
<name>A0A9W3CVQ1_RAPSA</name>
<keyword evidence="2" id="KW-1133">Transmembrane helix</keyword>
<dbReference type="KEGG" id="rsz:108815304"/>
<feature type="compositionally biased region" description="Basic and acidic residues" evidence="1">
    <location>
        <begin position="82"/>
        <end position="92"/>
    </location>
</feature>
<gene>
    <name evidence="5" type="primary">LOC108815304</name>
</gene>
<dbReference type="InterPro" id="IPR005162">
    <property type="entry name" value="Retrotrans_gag_dom"/>
</dbReference>
<feature type="region of interest" description="Disordered" evidence="1">
    <location>
        <begin position="68"/>
        <end position="102"/>
    </location>
</feature>
<organism evidence="4 5">
    <name type="scientific">Raphanus sativus</name>
    <name type="common">Radish</name>
    <name type="synonym">Raphanus raphanistrum var. sativus</name>
    <dbReference type="NCBI Taxonomy" id="3726"/>
    <lineage>
        <taxon>Eukaryota</taxon>
        <taxon>Viridiplantae</taxon>
        <taxon>Streptophyta</taxon>
        <taxon>Embryophyta</taxon>
        <taxon>Tracheophyta</taxon>
        <taxon>Spermatophyta</taxon>
        <taxon>Magnoliopsida</taxon>
        <taxon>eudicotyledons</taxon>
        <taxon>Gunneridae</taxon>
        <taxon>Pentapetalae</taxon>
        <taxon>rosids</taxon>
        <taxon>malvids</taxon>
        <taxon>Brassicales</taxon>
        <taxon>Brassicaceae</taxon>
        <taxon>Brassiceae</taxon>
        <taxon>Raphanus</taxon>
    </lineage>
</organism>
<feature type="compositionally biased region" description="Basic and acidic residues" evidence="1">
    <location>
        <begin position="27"/>
        <end position="36"/>
    </location>
</feature>
<keyword evidence="2" id="KW-0472">Membrane</keyword>
<keyword evidence="4" id="KW-1185">Reference proteome</keyword>
<dbReference type="Pfam" id="PF03732">
    <property type="entry name" value="Retrotrans_gag"/>
    <property type="match status" value="1"/>
</dbReference>
<sequence>MRVSRITNVTKVMNRRSMAAGEPQLGLEHKEKHTSSNEHVSTEPTLMEVMRAIEILNGKVALIMNKNQEEDETSKTAAKKKTCVEPDRHTSKASEGNTFLKRREAPTRQVDISVFTGENPEGWVLEAERYFLFYSSTEEEKKETAFYSMSGEALIWFLSEESQQPMLTWGDFKQRLLLRFGSGQRGSPYARLMNLKQIKLVAEYRRQFEEITATSQELPQEFLEEAFLNGLKPEIAEEVKLFCSTGLSRLKEMAQKIENKNIAILRDKYSPSLVHTMTFKEVEEKKAKGICYRCGAKDDKGHQCSGKDLKIMLVETGNGEDSVENGDPYLLRSQVPLNVMMCNNEKENQRMLQAPVSPCTSKKDVINEHHLGKQMSPKDQTRQSRGALSKLIPECHPTNRSRHPVLEGIFFFSFVILKILLIFVYKYNL</sequence>
<dbReference type="AlphaFoldDB" id="A0A9W3CVQ1"/>
<evidence type="ECO:0000256" key="1">
    <source>
        <dbReference type="SAM" id="MobiDB-lite"/>
    </source>
</evidence>
<reference evidence="5" key="1">
    <citation type="submission" date="2025-08" db="UniProtKB">
        <authorList>
            <consortium name="RefSeq"/>
        </authorList>
    </citation>
    <scope>IDENTIFICATION</scope>
    <source>
        <tissue evidence="5">Leaf</tissue>
    </source>
</reference>
<dbReference type="OrthoDB" id="770980at2759"/>
<evidence type="ECO:0000256" key="2">
    <source>
        <dbReference type="SAM" id="Phobius"/>
    </source>
</evidence>
<dbReference type="RefSeq" id="XP_056855559.1">
    <property type="nucleotide sequence ID" value="XM_056999579.1"/>
</dbReference>
<protein>
    <submittedName>
        <fullName evidence="5">Uncharacterized protein LOC108815304</fullName>
    </submittedName>
</protein>
<dbReference type="GeneID" id="108815304"/>
<feature type="domain" description="Retrotransposon gag" evidence="3">
    <location>
        <begin position="145"/>
        <end position="233"/>
    </location>
</feature>
<dbReference type="Proteomes" id="UP000504610">
    <property type="component" value="Unplaced"/>
</dbReference>
<evidence type="ECO:0000313" key="4">
    <source>
        <dbReference type="Proteomes" id="UP000504610"/>
    </source>
</evidence>
<evidence type="ECO:0000313" key="5">
    <source>
        <dbReference type="RefSeq" id="XP_056855559.1"/>
    </source>
</evidence>
<proteinExistence type="predicted"/>
<feature type="transmembrane region" description="Helical" evidence="2">
    <location>
        <begin position="405"/>
        <end position="425"/>
    </location>
</feature>
<keyword evidence="2" id="KW-0812">Transmembrane</keyword>